<evidence type="ECO:0000313" key="1">
    <source>
        <dbReference type="Proteomes" id="UP000887579"/>
    </source>
</evidence>
<reference evidence="2" key="1">
    <citation type="submission" date="2022-11" db="UniProtKB">
        <authorList>
            <consortium name="WormBaseParasite"/>
        </authorList>
    </citation>
    <scope>IDENTIFICATION</scope>
</reference>
<organism evidence="1 2">
    <name type="scientific">Panagrolaimus sp. ES5</name>
    <dbReference type="NCBI Taxonomy" id="591445"/>
    <lineage>
        <taxon>Eukaryota</taxon>
        <taxon>Metazoa</taxon>
        <taxon>Ecdysozoa</taxon>
        <taxon>Nematoda</taxon>
        <taxon>Chromadorea</taxon>
        <taxon>Rhabditida</taxon>
        <taxon>Tylenchina</taxon>
        <taxon>Panagrolaimomorpha</taxon>
        <taxon>Panagrolaimoidea</taxon>
        <taxon>Panagrolaimidae</taxon>
        <taxon>Panagrolaimus</taxon>
    </lineage>
</organism>
<name>A0AC34FHF8_9BILA</name>
<evidence type="ECO:0000313" key="2">
    <source>
        <dbReference type="WBParaSite" id="ES5_v2.g16689.t1"/>
    </source>
</evidence>
<sequence>MLRIIQRSLLQVRQCSTTKALSEGEKAIAKKLLERFPNAKHINAEDISGGCGTMYRIQVETPEFSGKLKIQQHKMVTDCLQDDIKNWHGLTIETVNPKP</sequence>
<accession>A0AC34FHF8</accession>
<dbReference type="Proteomes" id="UP000887579">
    <property type="component" value="Unplaced"/>
</dbReference>
<proteinExistence type="predicted"/>
<dbReference type="WBParaSite" id="ES5_v2.g16689.t1">
    <property type="protein sequence ID" value="ES5_v2.g16689.t1"/>
    <property type="gene ID" value="ES5_v2.g16689"/>
</dbReference>
<protein>
    <submittedName>
        <fullName evidence="2">Bola-like protein</fullName>
    </submittedName>
</protein>